<dbReference type="OrthoDB" id="9597681at2759"/>
<reference evidence="1" key="1">
    <citation type="submission" date="2020-03" db="EMBL/GenBank/DDBJ databases">
        <title>Long-read based genome assembly of a Labrador retriever dog.</title>
        <authorList>
            <person name="Eory L."/>
            <person name="Zhang W."/>
            <person name="Schoenebeck J."/>
        </authorList>
    </citation>
    <scope>NUCLEOTIDE SEQUENCE [LARGE SCALE GENOMIC DNA]</scope>
    <source>
        <strain evidence="1">Labrador retriever</strain>
    </source>
</reference>
<dbReference type="Gene3D" id="3.90.1720.10">
    <property type="entry name" value="endopeptidase domain like (from Nostoc punctiforme)"/>
    <property type="match status" value="1"/>
</dbReference>
<protein>
    <recommendedName>
        <fullName evidence="3">LRAT domain-containing protein</fullName>
    </recommendedName>
</protein>
<dbReference type="SUPFAM" id="SSF54001">
    <property type="entry name" value="Cysteine proteinases"/>
    <property type="match status" value="1"/>
</dbReference>
<accession>A0A8I3MSX3</accession>
<organism evidence="1 2">
    <name type="scientific">Canis lupus familiaris</name>
    <name type="common">Dog</name>
    <name type="synonym">Canis familiaris</name>
    <dbReference type="NCBI Taxonomy" id="9615"/>
    <lineage>
        <taxon>Eukaryota</taxon>
        <taxon>Metazoa</taxon>
        <taxon>Chordata</taxon>
        <taxon>Craniata</taxon>
        <taxon>Vertebrata</taxon>
        <taxon>Euteleostomi</taxon>
        <taxon>Mammalia</taxon>
        <taxon>Eutheria</taxon>
        <taxon>Laurasiatheria</taxon>
        <taxon>Carnivora</taxon>
        <taxon>Caniformia</taxon>
        <taxon>Canidae</taxon>
        <taxon>Canis</taxon>
    </lineage>
</organism>
<keyword evidence="2" id="KW-1185">Reference proteome</keyword>
<reference evidence="1" key="3">
    <citation type="submission" date="2025-09" db="UniProtKB">
        <authorList>
            <consortium name="Ensembl"/>
        </authorList>
    </citation>
    <scope>IDENTIFICATION</scope>
    <source>
        <strain evidence="1">Boxer</strain>
    </source>
</reference>
<reference evidence="1" key="2">
    <citation type="submission" date="2025-08" db="UniProtKB">
        <authorList>
            <consortium name="Ensembl"/>
        </authorList>
    </citation>
    <scope>IDENTIFICATION</scope>
    <source>
        <strain evidence="1">Boxer</strain>
    </source>
</reference>
<dbReference type="Proteomes" id="UP000805418">
    <property type="component" value="Chromosome 3"/>
</dbReference>
<dbReference type="InterPro" id="IPR038765">
    <property type="entry name" value="Papain-like_cys_pep_sf"/>
</dbReference>
<proteinExistence type="predicted"/>
<dbReference type="AlphaFoldDB" id="A0A8I3MSX3"/>
<evidence type="ECO:0008006" key="3">
    <source>
        <dbReference type="Google" id="ProtNLM"/>
    </source>
</evidence>
<dbReference type="Ensembl" id="ENSCAFT00845006986.1">
    <property type="protein sequence ID" value="ENSCAFP00845005573.1"/>
    <property type="gene ID" value="ENSCAFG00845003881.1"/>
</dbReference>
<name>A0A8I3MSX3_CANLF</name>
<evidence type="ECO:0000313" key="1">
    <source>
        <dbReference type="Ensembl" id="ENSCAFP00845005573.1"/>
    </source>
</evidence>
<dbReference type="GeneTree" id="ENSGT00390000006654"/>
<evidence type="ECO:0000313" key="2">
    <source>
        <dbReference type="Proteomes" id="UP000805418"/>
    </source>
</evidence>
<sequence length="218" mass="23696">PAALLPSGRNGLPHHPGLCKQTPGGLVPVSSQALTGAVSTIKFFLPEAFLGRHFETVELEGSEPEPGDLFLFRLLSPTGRWCGAHVGVYCGHGEIIHFEGRNVAGQGPHPLLGSYEGIVSKQGQRPMLRSRSLWRVLRRRGGVDRVALEHRVREAMDADPPPYHPTRSNCVHFALRLLGPMPIPDPLQIDSGPINSVSAAQLPLHHLTSPPKPVNKCR</sequence>